<protein>
    <submittedName>
        <fullName evidence="2">Uncharacterized protein</fullName>
    </submittedName>
</protein>
<name>A0ABP1QE60_9HEXA</name>
<proteinExistence type="predicted"/>
<evidence type="ECO:0000313" key="2">
    <source>
        <dbReference type="EMBL" id="CAL8098640.1"/>
    </source>
</evidence>
<evidence type="ECO:0000313" key="3">
    <source>
        <dbReference type="Proteomes" id="UP001642540"/>
    </source>
</evidence>
<reference evidence="2 3" key="1">
    <citation type="submission" date="2024-08" db="EMBL/GenBank/DDBJ databases">
        <authorList>
            <person name="Cucini C."/>
            <person name="Frati F."/>
        </authorList>
    </citation>
    <scope>NUCLEOTIDE SEQUENCE [LARGE SCALE GENOMIC DNA]</scope>
</reference>
<evidence type="ECO:0000256" key="1">
    <source>
        <dbReference type="SAM" id="MobiDB-lite"/>
    </source>
</evidence>
<gene>
    <name evidence="2" type="ORF">ODALV1_LOCUS10008</name>
</gene>
<comment type="caution">
    <text evidence="2">The sequence shown here is derived from an EMBL/GenBank/DDBJ whole genome shotgun (WGS) entry which is preliminary data.</text>
</comment>
<feature type="compositionally biased region" description="Basic and acidic residues" evidence="1">
    <location>
        <begin position="8"/>
        <end position="19"/>
    </location>
</feature>
<accession>A0ABP1QE60</accession>
<organism evidence="2 3">
    <name type="scientific">Orchesella dallaii</name>
    <dbReference type="NCBI Taxonomy" id="48710"/>
    <lineage>
        <taxon>Eukaryota</taxon>
        <taxon>Metazoa</taxon>
        <taxon>Ecdysozoa</taxon>
        <taxon>Arthropoda</taxon>
        <taxon>Hexapoda</taxon>
        <taxon>Collembola</taxon>
        <taxon>Entomobryomorpha</taxon>
        <taxon>Entomobryoidea</taxon>
        <taxon>Orchesellidae</taxon>
        <taxon>Orchesellinae</taxon>
        <taxon>Orchesella</taxon>
    </lineage>
</organism>
<sequence length="189" mass="21183">MRAGFMSETREGWQSKSDPEISSTSSSNVITASKPKNEFISTRTGFVTEAQEQMRITSSKAIRGSISMKSKFERNPSGQNKAEKYNSTMDINLVLQLCQTMTRLCNKPPKLMFTSFLIAISVMMSKFLFSTSPLLHSRSIVRTHSQRNKELSFPLSVLGCFLLGPDQFPEKADLKPSTHIYSNGNLNID</sequence>
<keyword evidence="3" id="KW-1185">Reference proteome</keyword>
<dbReference type="Proteomes" id="UP001642540">
    <property type="component" value="Unassembled WGS sequence"/>
</dbReference>
<feature type="region of interest" description="Disordered" evidence="1">
    <location>
        <begin position="1"/>
        <end position="30"/>
    </location>
</feature>
<dbReference type="EMBL" id="CAXLJM020000030">
    <property type="protein sequence ID" value="CAL8098640.1"/>
    <property type="molecule type" value="Genomic_DNA"/>
</dbReference>